<proteinExistence type="predicted"/>
<keyword evidence="3" id="KW-1185">Reference proteome</keyword>
<feature type="non-terminal residue" evidence="2">
    <location>
        <position position="98"/>
    </location>
</feature>
<feature type="region of interest" description="Disordered" evidence="1">
    <location>
        <begin position="1"/>
        <end position="23"/>
    </location>
</feature>
<evidence type="ECO:0000313" key="3">
    <source>
        <dbReference type="Proteomes" id="UP000789405"/>
    </source>
</evidence>
<dbReference type="EMBL" id="CAJVPY010001978">
    <property type="protein sequence ID" value="CAG8544071.1"/>
    <property type="molecule type" value="Genomic_DNA"/>
</dbReference>
<dbReference type="AlphaFoldDB" id="A0A9N9ATB5"/>
<organism evidence="2 3">
    <name type="scientific">Dentiscutata erythropus</name>
    <dbReference type="NCBI Taxonomy" id="1348616"/>
    <lineage>
        <taxon>Eukaryota</taxon>
        <taxon>Fungi</taxon>
        <taxon>Fungi incertae sedis</taxon>
        <taxon>Mucoromycota</taxon>
        <taxon>Glomeromycotina</taxon>
        <taxon>Glomeromycetes</taxon>
        <taxon>Diversisporales</taxon>
        <taxon>Gigasporaceae</taxon>
        <taxon>Dentiscutata</taxon>
    </lineage>
</organism>
<dbReference type="OrthoDB" id="2433027at2759"/>
<accession>A0A9N9ATB5</accession>
<dbReference type="Proteomes" id="UP000789405">
    <property type="component" value="Unassembled WGS sequence"/>
</dbReference>
<reference evidence="2" key="1">
    <citation type="submission" date="2021-06" db="EMBL/GenBank/DDBJ databases">
        <authorList>
            <person name="Kallberg Y."/>
            <person name="Tangrot J."/>
            <person name="Rosling A."/>
        </authorList>
    </citation>
    <scope>NUCLEOTIDE SEQUENCE</scope>
    <source>
        <strain evidence="2">MA453B</strain>
    </source>
</reference>
<protein>
    <submittedName>
        <fullName evidence="2">24368_t:CDS:1</fullName>
    </submittedName>
</protein>
<feature type="compositionally biased region" description="Basic and acidic residues" evidence="1">
    <location>
        <begin position="12"/>
        <end position="23"/>
    </location>
</feature>
<evidence type="ECO:0000313" key="2">
    <source>
        <dbReference type="EMBL" id="CAG8544071.1"/>
    </source>
</evidence>
<sequence length="98" mass="11146">CIVPSDTVVNTSEKKKPVQLKEQKDIQETPTSKIYKISESANDKIGDNRKFERIYISGCEKPKVLPVAVMSEKDNVECIKFDIESANRKEKITPGWCE</sequence>
<evidence type="ECO:0000256" key="1">
    <source>
        <dbReference type="SAM" id="MobiDB-lite"/>
    </source>
</evidence>
<gene>
    <name evidence="2" type="ORF">DERYTH_LOCUS4945</name>
</gene>
<name>A0A9N9ATB5_9GLOM</name>
<comment type="caution">
    <text evidence="2">The sequence shown here is derived from an EMBL/GenBank/DDBJ whole genome shotgun (WGS) entry which is preliminary data.</text>
</comment>